<dbReference type="GO" id="GO:0016020">
    <property type="term" value="C:membrane"/>
    <property type="evidence" value="ECO:0007669"/>
    <property type="project" value="UniProtKB-SubCell"/>
</dbReference>
<dbReference type="Gene3D" id="2.30.42.10">
    <property type="match status" value="2"/>
</dbReference>
<dbReference type="EMBL" id="SJSL01000002">
    <property type="protein sequence ID" value="TCD00946.1"/>
    <property type="molecule type" value="Genomic_DNA"/>
</dbReference>
<dbReference type="GO" id="GO:0006508">
    <property type="term" value="P:proteolysis"/>
    <property type="evidence" value="ECO:0007669"/>
    <property type="project" value="UniProtKB-KW"/>
</dbReference>
<keyword evidence="6 11" id="KW-0378">Hydrolase</keyword>
<evidence type="ECO:0000256" key="2">
    <source>
        <dbReference type="ARBA" id="ARBA00004141"/>
    </source>
</evidence>
<gene>
    <name evidence="13" type="primary">rseP</name>
    <name evidence="13" type="ORF">EZ437_09225</name>
</gene>
<name>A0A4R0NK62_9SPHI</name>
<dbReference type="AlphaFoldDB" id="A0A4R0NK62"/>
<comment type="similarity">
    <text evidence="3 11">Belongs to the peptidase M50B family.</text>
</comment>
<dbReference type="GO" id="GO:0046872">
    <property type="term" value="F:metal ion binding"/>
    <property type="evidence" value="ECO:0007669"/>
    <property type="project" value="UniProtKB-KW"/>
</dbReference>
<dbReference type="CDD" id="cd06163">
    <property type="entry name" value="S2P-M50_PDZ_RseP-like"/>
    <property type="match status" value="2"/>
</dbReference>
<dbReference type="Proteomes" id="UP000293347">
    <property type="component" value="Unassembled WGS sequence"/>
</dbReference>
<keyword evidence="9 11" id="KW-0482">Metalloprotease</keyword>
<keyword evidence="7 11" id="KW-0862">Zinc</keyword>
<evidence type="ECO:0000256" key="5">
    <source>
        <dbReference type="ARBA" id="ARBA00022692"/>
    </source>
</evidence>
<keyword evidence="4 13" id="KW-0645">Protease</keyword>
<evidence type="ECO:0000256" key="11">
    <source>
        <dbReference type="RuleBase" id="RU362031"/>
    </source>
</evidence>
<dbReference type="OrthoDB" id="9782003at2"/>
<feature type="transmembrane region" description="Helical" evidence="11">
    <location>
        <begin position="417"/>
        <end position="436"/>
    </location>
</feature>
<keyword evidence="5 11" id="KW-0812">Transmembrane</keyword>
<dbReference type="RefSeq" id="WP_131595562.1">
    <property type="nucleotide sequence ID" value="NZ_SJSL01000002.1"/>
</dbReference>
<evidence type="ECO:0000256" key="10">
    <source>
        <dbReference type="ARBA" id="ARBA00023136"/>
    </source>
</evidence>
<dbReference type="EC" id="3.4.24.-" evidence="11"/>
<evidence type="ECO:0000313" key="14">
    <source>
        <dbReference type="Proteomes" id="UP000293347"/>
    </source>
</evidence>
<dbReference type="PANTHER" id="PTHR42837:SF2">
    <property type="entry name" value="MEMBRANE METALLOPROTEASE ARASP2, CHLOROPLASTIC-RELATED"/>
    <property type="match status" value="1"/>
</dbReference>
<keyword evidence="8 11" id="KW-1133">Transmembrane helix</keyword>
<dbReference type="SMART" id="SM00228">
    <property type="entry name" value="PDZ"/>
    <property type="match status" value="2"/>
</dbReference>
<evidence type="ECO:0000313" key="13">
    <source>
        <dbReference type="EMBL" id="TCD00946.1"/>
    </source>
</evidence>
<reference evidence="13 14" key="1">
    <citation type="submission" date="2019-02" db="EMBL/GenBank/DDBJ databases">
        <title>Pedobacter sp. RP-1-14 sp. nov., isolated from Arctic soil.</title>
        <authorList>
            <person name="Dahal R.H."/>
        </authorList>
    </citation>
    <scope>NUCLEOTIDE SEQUENCE [LARGE SCALE GENOMIC DNA]</scope>
    <source>
        <strain evidence="13 14">RP-1-14</strain>
    </source>
</reference>
<feature type="transmembrane region" description="Helical" evidence="11">
    <location>
        <begin position="373"/>
        <end position="397"/>
    </location>
</feature>
<dbReference type="InterPro" id="IPR001478">
    <property type="entry name" value="PDZ"/>
</dbReference>
<dbReference type="NCBIfam" id="TIGR00054">
    <property type="entry name" value="RIP metalloprotease RseP"/>
    <property type="match status" value="1"/>
</dbReference>
<accession>A0A4R0NK62</accession>
<evidence type="ECO:0000256" key="9">
    <source>
        <dbReference type="ARBA" id="ARBA00023049"/>
    </source>
</evidence>
<dbReference type="InterPro" id="IPR004387">
    <property type="entry name" value="Pept_M50_Zn"/>
</dbReference>
<keyword evidence="14" id="KW-1185">Reference proteome</keyword>
<dbReference type="SUPFAM" id="SSF50156">
    <property type="entry name" value="PDZ domain-like"/>
    <property type="match status" value="2"/>
</dbReference>
<evidence type="ECO:0000256" key="1">
    <source>
        <dbReference type="ARBA" id="ARBA00001947"/>
    </source>
</evidence>
<evidence type="ECO:0000256" key="6">
    <source>
        <dbReference type="ARBA" id="ARBA00022801"/>
    </source>
</evidence>
<organism evidence="13 14">
    <name type="scientific">Pedobacter psychroterrae</name>
    <dbReference type="NCBI Taxonomy" id="2530453"/>
    <lineage>
        <taxon>Bacteria</taxon>
        <taxon>Pseudomonadati</taxon>
        <taxon>Bacteroidota</taxon>
        <taxon>Sphingobacteriia</taxon>
        <taxon>Sphingobacteriales</taxon>
        <taxon>Sphingobacteriaceae</taxon>
        <taxon>Pedobacter</taxon>
    </lineage>
</organism>
<proteinExistence type="inferred from homology"/>
<sequence length="441" mass="48699">MSGLIMAAQLLLGLSILVILHELGHFLAARAFGIKVEKFYLFFDAWGVKLFSFKRGDCEYGIGWLPLGGYVKISGMIDESMDTEQMNQPAQPWEFRSKPAWQRLIVMLGGVAVNIVVGIFIFWMLAFTYGETFIANSSVLNGINPGEIGKEIGLKKGDRVVAVNGNKVIRFEELISSKVLLGNTNLTVIRGDRTLDIKVPDNILNKVSDLGIEAFISRVPLITSSIDSVYSNAKKAGLQIGDKVVSVNNVPVKYSVDVREQMTKLKGKSVLFNISRGSEILAYNIPVDTAGTIGIRFNFNEIKQETIKYSLFAALPIGANQAWKTFSDNAKGIWKVLTGKIQANKAFSGPVEIARKVYGGEWIWERFWASTGFISIALAFMNLLPIPALDGGHVVFLLVEMVKGKPLGDKFMERAQIVGFVMLLCLMVFVLGNDIFKAVMH</sequence>
<feature type="domain" description="PDZ" evidence="12">
    <location>
        <begin position="109"/>
        <end position="192"/>
    </location>
</feature>
<keyword evidence="10 11" id="KW-0472">Membrane</keyword>
<protein>
    <recommendedName>
        <fullName evidence="11">Zinc metalloprotease</fullName>
        <ecNumber evidence="11">3.4.24.-</ecNumber>
    </recommendedName>
</protein>
<keyword evidence="11" id="KW-0479">Metal-binding</keyword>
<feature type="domain" description="PDZ" evidence="12">
    <location>
        <begin position="210"/>
        <end position="278"/>
    </location>
</feature>
<dbReference type="PANTHER" id="PTHR42837">
    <property type="entry name" value="REGULATOR OF SIGMA-E PROTEASE RSEP"/>
    <property type="match status" value="1"/>
</dbReference>
<evidence type="ECO:0000256" key="3">
    <source>
        <dbReference type="ARBA" id="ARBA00007931"/>
    </source>
</evidence>
<evidence type="ECO:0000256" key="4">
    <source>
        <dbReference type="ARBA" id="ARBA00022670"/>
    </source>
</evidence>
<feature type="transmembrane region" description="Helical" evidence="11">
    <location>
        <begin position="104"/>
        <end position="127"/>
    </location>
</feature>
<evidence type="ECO:0000259" key="12">
    <source>
        <dbReference type="SMART" id="SM00228"/>
    </source>
</evidence>
<dbReference type="GO" id="GO:0004222">
    <property type="term" value="F:metalloendopeptidase activity"/>
    <property type="evidence" value="ECO:0007669"/>
    <property type="project" value="InterPro"/>
</dbReference>
<comment type="subcellular location">
    <subcellularLocation>
        <location evidence="2">Membrane</location>
        <topology evidence="2">Multi-pass membrane protein</topology>
    </subcellularLocation>
</comment>
<comment type="caution">
    <text evidence="13">The sequence shown here is derived from an EMBL/GenBank/DDBJ whole genome shotgun (WGS) entry which is preliminary data.</text>
</comment>
<comment type="cofactor">
    <cofactor evidence="1 11">
        <name>Zn(2+)</name>
        <dbReference type="ChEBI" id="CHEBI:29105"/>
    </cofactor>
</comment>
<dbReference type="InterPro" id="IPR036034">
    <property type="entry name" value="PDZ_sf"/>
</dbReference>
<dbReference type="Pfam" id="PF02163">
    <property type="entry name" value="Peptidase_M50"/>
    <property type="match status" value="1"/>
</dbReference>
<dbReference type="InterPro" id="IPR008915">
    <property type="entry name" value="Peptidase_M50"/>
</dbReference>
<evidence type="ECO:0000256" key="7">
    <source>
        <dbReference type="ARBA" id="ARBA00022833"/>
    </source>
</evidence>
<evidence type="ECO:0000256" key="8">
    <source>
        <dbReference type="ARBA" id="ARBA00022989"/>
    </source>
</evidence>